<dbReference type="Proteomes" id="UP000265200">
    <property type="component" value="Chromosome 4"/>
</dbReference>
<organism evidence="3 4">
    <name type="scientific">Oryzias latipes</name>
    <name type="common">Japanese rice fish</name>
    <name type="synonym">Japanese killifish</name>
    <dbReference type="NCBI Taxonomy" id="8090"/>
    <lineage>
        <taxon>Eukaryota</taxon>
        <taxon>Metazoa</taxon>
        <taxon>Chordata</taxon>
        <taxon>Craniata</taxon>
        <taxon>Vertebrata</taxon>
        <taxon>Euteleostomi</taxon>
        <taxon>Actinopterygii</taxon>
        <taxon>Neopterygii</taxon>
        <taxon>Teleostei</taxon>
        <taxon>Neoteleostei</taxon>
        <taxon>Acanthomorphata</taxon>
        <taxon>Ovalentaria</taxon>
        <taxon>Atherinomorphae</taxon>
        <taxon>Beloniformes</taxon>
        <taxon>Adrianichthyidae</taxon>
        <taxon>Oryziinae</taxon>
        <taxon>Oryzias</taxon>
    </lineage>
</organism>
<protein>
    <submittedName>
        <fullName evidence="3">Uncharacterized protein</fullName>
    </submittedName>
</protein>
<proteinExistence type="predicted"/>
<feature type="compositionally biased region" description="Polar residues" evidence="1">
    <location>
        <begin position="51"/>
        <end position="81"/>
    </location>
</feature>
<evidence type="ECO:0000313" key="3">
    <source>
        <dbReference type="Ensembl" id="ENSORLP00015013093.1"/>
    </source>
</evidence>
<feature type="compositionally biased region" description="Basic residues" evidence="1">
    <location>
        <begin position="41"/>
        <end position="50"/>
    </location>
</feature>
<name>A0A3P9HZM6_ORYLA</name>
<evidence type="ECO:0000256" key="2">
    <source>
        <dbReference type="SAM" id="SignalP"/>
    </source>
</evidence>
<reference evidence="3" key="4">
    <citation type="submission" date="2025-09" db="UniProtKB">
        <authorList>
            <consortium name="Ensembl"/>
        </authorList>
    </citation>
    <scope>IDENTIFICATION</scope>
    <source>
        <strain evidence="3">HSOK</strain>
    </source>
</reference>
<dbReference type="Ensembl" id="ENSORLT00015032911.1">
    <property type="protein sequence ID" value="ENSORLP00015013093.1"/>
    <property type="gene ID" value="ENSORLG00015013984.1"/>
</dbReference>
<evidence type="ECO:0000256" key="1">
    <source>
        <dbReference type="SAM" id="MobiDB-lite"/>
    </source>
</evidence>
<dbReference type="AlphaFoldDB" id="A0A3P9HZM6"/>
<feature type="region of interest" description="Disordered" evidence="1">
    <location>
        <begin position="37"/>
        <end position="82"/>
    </location>
</feature>
<feature type="signal peptide" evidence="2">
    <location>
        <begin position="1"/>
        <end position="26"/>
    </location>
</feature>
<reference key="1">
    <citation type="journal article" date="2007" name="Nature">
        <title>The medaka draft genome and insights into vertebrate genome evolution.</title>
        <authorList>
            <person name="Kasahara M."/>
            <person name="Naruse K."/>
            <person name="Sasaki S."/>
            <person name="Nakatani Y."/>
            <person name="Qu W."/>
            <person name="Ahsan B."/>
            <person name="Yamada T."/>
            <person name="Nagayasu Y."/>
            <person name="Doi K."/>
            <person name="Kasai Y."/>
            <person name="Jindo T."/>
            <person name="Kobayashi D."/>
            <person name="Shimada A."/>
            <person name="Toyoda A."/>
            <person name="Kuroki Y."/>
            <person name="Fujiyama A."/>
            <person name="Sasaki T."/>
            <person name="Shimizu A."/>
            <person name="Asakawa S."/>
            <person name="Shimizu N."/>
            <person name="Hashimoto S."/>
            <person name="Yang J."/>
            <person name="Lee Y."/>
            <person name="Matsushima K."/>
            <person name="Sugano S."/>
            <person name="Sakaizumi M."/>
            <person name="Narita T."/>
            <person name="Ohishi K."/>
            <person name="Haga S."/>
            <person name="Ohta F."/>
            <person name="Nomoto H."/>
            <person name="Nogata K."/>
            <person name="Morishita T."/>
            <person name="Endo T."/>
            <person name="Shin-I T."/>
            <person name="Takeda H."/>
            <person name="Morishita S."/>
            <person name="Kohara Y."/>
        </authorList>
    </citation>
    <scope>NUCLEOTIDE SEQUENCE [LARGE SCALE GENOMIC DNA]</scope>
    <source>
        <strain>Hd-rR</strain>
    </source>
</reference>
<sequence>LLIALDHHFFTMSTLILLRPAAVTDCKDHIVTATRVEHTKRFNTSKRQKSGQKSPKAQNDMPNVETKPSSLHSVQEHSTTLGRRILKVKKEKVDTPTPVLKCPQEISAIWCKVLSGWLKKTAKCKNIPFATFLVLSH</sequence>
<feature type="chain" id="PRO_5018111008" evidence="2">
    <location>
        <begin position="27"/>
        <end position="137"/>
    </location>
</feature>
<keyword evidence="2" id="KW-0732">Signal</keyword>
<reference evidence="3" key="3">
    <citation type="submission" date="2025-08" db="UniProtKB">
        <authorList>
            <consortium name="Ensembl"/>
        </authorList>
    </citation>
    <scope>IDENTIFICATION</scope>
    <source>
        <strain evidence="3">HSOK</strain>
    </source>
</reference>
<evidence type="ECO:0000313" key="4">
    <source>
        <dbReference type="Proteomes" id="UP000265200"/>
    </source>
</evidence>
<accession>A0A3P9HZM6</accession>
<reference evidence="3 4" key="2">
    <citation type="submission" date="2017-04" db="EMBL/GenBank/DDBJ databases">
        <title>CpG methylation of centromeres and impact of large insertions on vertebrate speciation.</title>
        <authorList>
            <person name="Ichikawa K."/>
            <person name="Yoshimura J."/>
            <person name="Morishita S."/>
        </authorList>
    </citation>
    <scope>NUCLEOTIDE SEQUENCE</scope>
    <source>
        <strain evidence="3 4">HSOK</strain>
    </source>
</reference>